<dbReference type="Proteomes" id="UP000297703">
    <property type="component" value="Unassembled WGS sequence"/>
</dbReference>
<dbReference type="PANTHER" id="PTHR44858">
    <property type="entry name" value="TETRATRICOPEPTIDE REPEAT PROTEIN 6"/>
    <property type="match status" value="1"/>
</dbReference>
<evidence type="ECO:0000256" key="1">
    <source>
        <dbReference type="ARBA" id="ARBA00022737"/>
    </source>
</evidence>
<feature type="repeat" description="TPR" evidence="3">
    <location>
        <begin position="137"/>
        <end position="170"/>
    </location>
</feature>
<evidence type="ECO:0000313" key="5">
    <source>
        <dbReference type="EMBL" id="TFK08773.1"/>
    </source>
</evidence>
<gene>
    <name evidence="5" type="ORF">DR999_PMT08246</name>
</gene>
<keyword evidence="6" id="KW-1185">Reference proteome</keyword>
<dbReference type="InterPro" id="IPR050498">
    <property type="entry name" value="Ycf3"/>
</dbReference>
<accession>A0A4D9EKZ1</accession>
<proteinExistence type="predicted"/>
<dbReference type="EMBL" id="QXTE01000064">
    <property type="protein sequence ID" value="TFK08773.1"/>
    <property type="molecule type" value="Genomic_DNA"/>
</dbReference>
<dbReference type="Pfam" id="PF13181">
    <property type="entry name" value="TPR_8"/>
    <property type="match status" value="2"/>
</dbReference>
<keyword evidence="2 3" id="KW-0802">TPR repeat</keyword>
<dbReference type="SUPFAM" id="SSF48452">
    <property type="entry name" value="TPR-like"/>
    <property type="match status" value="1"/>
</dbReference>
<dbReference type="InterPro" id="IPR019734">
    <property type="entry name" value="TPR_rpt"/>
</dbReference>
<dbReference type="AlphaFoldDB" id="A0A4D9EKZ1"/>
<reference evidence="5 6" key="2">
    <citation type="submission" date="2019-04" db="EMBL/GenBank/DDBJ databases">
        <title>The genome sequence of big-headed turtle.</title>
        <authorList>
            <person name="Gong S."/>
        </authorList>
    </citation>
    <scope>NUCLEOTIDE SEQUENCE [LARGE SCALE GENOMIC DNA]</scope>
    <source>
        <strain evidence="5">DO16091913</strain>
        <tissue evidence="5">Muscle</tissue>
    </source>
</reference>
<evidence type="ECO:0000256" key="2">
    <source>
        <dbReference type="ARBA" id="ARBA00022803"/>
    </source>
</evidence>
<evidence type="ECO:0000313" key="6">
    <source>
        <dbReference type="Proteomes" id="UP000297703"/>
    </source>
</evidence>
<feature type="compositionally biased region" description="Basic and acidic residues" evidence="4">
    <location>
        <begin position="361"/>
        <end position="375"/>
    </location>
</feature>
<dbReference type="GO" id="GO:0016787">
    <property type="term" value="F:hydrolase activity"/>
    <property type="evidence" value="ECO:0007669"/>
    <property type="project" value="UniProtKB-KW"/>
</dbReference>
<keyword evidence="5" id="KW-0378">Hydrolase</keyword>
<reference evidence="5 6" key="1">
    <citation type="submission" date="2019-04" db="EMBL/GenBank/DDBJ databases">
        <title>Draft genome of the big-headed turtle Platysternon megacephalum.</title>
        <authorList>
            <person name="Gong S."/>
        </authorList>
    </citation>
    <scope>NUCLEOTIDE SEQUENCE [LARGE SCALE GENOMIC DNA]</scope>
    <source>
        <strain evidence="5">DO16091913</strain>
        <tissue evidence="5">Muscle</tissue>
    </source>
</reference>
<name>A0A4D9EKZ1_9SAUR</name>
<dbReference type="PANTHER" id="PTHR44858:SF1">
    <property type="entry name" value="UDP-N-ACETYLGLUCOSAMINE--PEPTIDE N-ACETYLGLUCOSAMINYLTRANSFERASE SPINDLY-RELATED"/>
    <property type="match status" value="1"/>
</dbReference>
<dbReference type="SMART" id="SM00028">
    <property type="entry name" value="TPR"/>
    <property type="match status" value="3"/>
</dbReference>
<dbReference type="InterPro" id="IPR011990">
    <property type="entry name" value="TPR-like_helical_dom_sf"/>
</dbReference>
<comment type="caution">
    <text evidence="5">The sequence shown here is derived from an EMBL/GenBank/DDBJ whole genome shotgun (WGS) entry which is preliminary data.</text>
</comment>
<evidence type="ECO:0000256" key="3">
    <source>
        <dbReference type="PROSITE-ProRule" id="PRU00339"/>
    </source>
</evidence>
<dbReference type="STRING" id="55544.A0A4D9EKZ1"/>
<organism evidence="5 6">
    <name type="scientific">Platysternon megacephalum</name>
    <name type="common">big-headed turtle</name>
    <dbReference type="NCBI Taxonomy" id="55544"/>
    <lineage>
        <taxon>Eukaryota</taxon>
        <taxon>Metazoa</taxon>
        <taxon>Chordata</taxon>
        <taxon>Craniata</taxon>
        <taxon>Vertebrata</taxon>
        <taxon>Euteleostomi</taxon>
        <taxon>Archelosauria</taxon>
        <taxon>Testudinata</taxon>
        <taxon>Testudines</taxon>
        <taxon>Cryptodira</taxon>
        <taxon>Durocryptodira</taxon>
        <taxon>Testudinoidea</taxon>
        <taxon>Platysternidae</taxon>
        <taxon>Platysternon</taxon>
    </lineage>
</organism>
<dbReference type="PROSITE" id="PS50005">
    <property type="entry name" value="TPR"/>
    <property type="match status" value="1"/>
</dbReference>
<evidence type="ECO:0000256" key="4">
    <source>
        <dbReference type="SAM" id="MobiDB-lite"/>
    </source>
</evidence>
<feature type="region of interest" description="Disordered" evidence="4">
    <location>
        <begin position="359"/>
        <end position="406"/>
    </location>
</feature>
<sequence length="406" mass="45621">MASARPYGLPQVPASSPALSFPSSSAAAAVLTRARARAEAQLRSAVACERAMRWSQVVEHYTALLKTLSKEELPKDFEPGPYYSQLLFETYYHLAVAFQRQNHHKEAVQELNKAIEVASIPKIACQVGCVSRTFLHTPLFARRAYAYVKCGHLKEAIDDANKAVELDPLNPDVYCVRALVWNTVKEKKRALFDLNCSQKLKPSHISTLIIKGIIKNSLMATEGTQSLVKNKDHEKAYKLDKTSKNFFDVEDFHSPKMDDFYDRYLWSLNVPHTIMQVNLMAGSSFTSHLQSDSFHREKRMDLLPEQKAGSFICSTPTSYLDNTTFARRASYGKALKDAGLKLNANEISERILRITRAASEWSERRTPRSPVKIDSKTTVASTPGTLACKKKPEQKKSEASKTKSNK</sequence>
<dbReference type="Gene3D" id="1.25.40.10">
    <property type="entry name" value="Tetratricopeptide repeat domain"/>
    <property type="match status" value="2"/>
</dbReference>
<keyword evidence="1" id="KW-0677">Repeat</keyword>
<feature type="compositionally biased region" description="Basic and acidic residues" evidence="4">
    <location>
        <begin position="390"/>
        <end position="406"/>
    </location>
</feature>
<protein>
    <submittedName>
        <fullName evidence="5">Haloacid dehalogenase-like hydrolase domain-containing protein 2</fullName>
    </submittedName>
</protein>
<dbReference type="OrthoDB" id="1914839at2759"/>